<protein>
    <recommendedName>
        <fullName evidence="2">Ribonucleases P/MRP subunit Pop8-like domain-containing protein</fullName>
    </recommendedName>
</protein>
<reference evidence="3" key="1">
    <citation type="submission" date="2013-08" db="EMBL/GenBank/DDBJ databases">
        <title>Gene expansion shapes genome architecture in the human pathogen Lichtheimia corymbifera: an evolutionary genomics analysis in the ancient terrestrial Mucorales (Mucoromycotina).</title>
        <authorList>
            <person name="Schwartze V.U."/>
            <person name="Winter S."/>
            <person name="Shelest E."/>
            <person name="Marcet-Houben M."/>
            <person name="Horn F."/>
            <person name="Wehner S."/>
            <person name="Hoffmann K."/>
            <person name="Riege K."/>
            <person name="Sammeth M."/>
            <person name="Nowrousian M."/>
            <person name="Valiante V."/>
            <person name="Linde J."/>
            <person name="Jacobsen I.D."/>
            <person name="Marz M."/>
            <person name="Brakhage A.A."/>
            <person name="Gabaldon T."/>
            <person name="Bocker S."/>
            <person name="Voigt K."/>
        </authorList>
    </citation>
    <scope>NUCLEOTIDE SEQUENCE [LARGE SCALE GENOMIC DNA]</scope>
    <source>
        <strain evidence="3">FSU 9682</strain>
    </source>
</reference>
<feature type="domain" description="Ribonucleases P/MRP subunit Pop8-like" evidence="2">
    <location>
        <begin position="17"/>
        <end position="90"/>
    </location>
</feature>
<comment type="caution">
    <text evidence="3">The sequence shown here is derived from an EMBL/GenBank/DDBJ whole genome shotgun (WGS) entry which is preliminary data.</text>
</comment>
<dbReference type="GO" id="GO:1990904">
    <property type="term" value="C:ribonucleoprotein complex"/>
    <property type="evidence" value="ECO:0007669"/>
    <property type="project" value="UniProtKB-ARBA"/>
</dbReference>
<dbReference type="SUPFAM" id="SSF160350">
    <property type="entry name" value="Rnp2-like"/>
    <property type="match status" value="1"/>
</dbReference>
<proteinExistence type="predicted"/>
<evidence type="ECO:0000313" key="3">
    <source>
        <dbReference type="EMBL" id="CDH49688.1"/>
    </source>
</evidence>
<gene>
    <name evidence="3" type="ORF">LCOR_01424.1</name>
</gene>
<name>A0A068RHN3_9FUNG</name>
<dbReference type="InterPro" id="IPR049128">
    <property type="entry name" value="Pop8-like_dom"/>
</dbReference>
<dbReference type="VEuPathDB" id="FungiDB:LCOR_01424.1"/>
<organism evidence="3 4">
    <name type="scientific">Lichtheimia corymbifera JMRC:FSU:9682</name>
    <dbReference type="NCBI Taxonomy" id="1263082"/>
    <lineage>
        <taxon>Eukaryota</taxon>
        <taxon>Fungi</taxon>
        <taxon>Fungi incertae sedis</taxon>
        <taxon>Mucoromycota</taxon>
        <taxon>Mucoromycotina</taxon>
        <taxon>Mucoromycetes</taxon>
        <taxon>Mucorales</taxon>
        <taxon>Lichtheimiaceae</taxon>
        <taxon>Lichtheimia</taxon>
    </lineage>
</organism>
<accession>A0A068RHN3</accession>
<dbReference type="Proteomes" id="UP000027586">
    <property type="component" value="Unassembled WGS sequence"/>
</dbReference>
<evidence type="ECO:0000313" key="4">
    <source>
        <dbReference type="Proteomes" id="UP000027586"/>
    </source>
</evidence>
<dbReference type="GO" id="GO:1902555">
    <property type="term" value="C:endoribonuclease complex"/>
    <property type="evidence" value="ECO:0007669"/>
    <property type="project" value="UniProtKB-ARBA"/>
</dbReference>
<dbReference type="GO" id="GO:0008033">
    <property type="term" value="P:tRNA processing"/>
    <property type="evidence" value="ECO:0007669"/>
    <property type="project" value="UniProtKB-KW"/>
</dbReference>
<dbReference type="Pfam" id="PF20976">
    <property type="entry name" value="Pop8"/>
    <property type="match status" value="1"/>
</dbReference>
<sequence length="127" mass="14460">MAMTGRPWRVSRQPLKEWEYLKIQIYGAIPTDRPNMSELAFRMSIQQALQSTFGLSGASIVIDVLDWDEHTSTGYIKILQSELVTVWNALILHQFQMDNKSYAIQVLGSSASLISLMDDSPRVQQQQ</sequence>
<dbReference type="InterPro" id="IPR038085">
    <property type="entry name" value="Rnp2-like_sf"/>
</dbReference>
<evidence type="ECO:0000259" key="2">
    <source>
        <dbReference type="Pfam" id="PF20976"/>
    </source>
</evidence>
<dbReference type="OrthoDB" id="2262258at2759"/>
<dbReference type="Gene3D" id="3.30.70.3250">
    <property type="entry name" value="Ribonuclease P, Pop5 subunit"/>
    <property type="match status" value="1"/>
</dbReference>
<evidence type="ECO:0000256" key="1">
    <source>
        <dbReference type="ARBA" id="ARBA00022694"/>
    </source>
</evidence>
<keyword evidence="1" id="KW-0819">tRNA processing</keyword>
<dbReference type="EMBL" id="CBTN010000004">
    <property type="protein sequence ID" value="CDH49688.1"/>
    <property type="molecule type" value="Genomic_DNA"/>
</dbReference>
<dbReference type="STRING" id="1263082.A0A068RHN3"/>
<dbReference type="AlphaFoldDB" id="A0A068RHN3"/>
<keyword evidence="4" id="KW-1185">Reference proteome</keyword>